<dbReference type="Gene3D" id="1.20.5.1930">
    <property type="match status" value="1"/>
</dbReference>
<evidence type="ECO:0000313" key="13">
    <source>
        <dbReference type="Proteomes" id="UP000256541"/>
    </source>
</evidence>
<dbReference type="AlphaFoldDB" id="A0A3E0W6A6"/>
<evidence type="ECO:0000256" key="3">
    <source>
        <dbReference type="ARBA" id="ARBA00022553"/>
    </source>
</evidence>
<keyword evidence="9" id="KW-0472">Membrane</keyword>
<evidence type="ECO:0000259" key="10">
    <source>
        <dbReference type="Pfam" id="PF07730"/>
    </source>
</evidence>
<dbReference type="EC" id="2.7.13.3" evidence="2"/>
<keyword evidence="8" id="KW-0902">Two-component regulatory system</keyword>
<name>A0A3E0W6A6_9MICO</name>
<feature type="transmembrane region" description="Helical" evidence="9">
    <location>
        <begin position="77"/>
        <end position="92"/>
    </location>
</feature>
<evidence type="ECO:0000256" key="5">
    <source>
        <dbReference type="ARBA" id="ARBA00022741"/>
    </source>
</evidence>
<dbReference type="Proteomes" id="UP000256541">
    <property type="component" value="Unassembled WGS sequence"/>
</dbReference>
<dbReference type="PANTHER" id="PTHR24421">
    <property type="entry name" value="NITRATE/NITRITE SENSOR PROTEIN NARX-RELATED"/>
    <property type="match status" value="1"/>
</dbReference>
<keyword evidence="7" id="KW-0067">ATP-binding</keyword>
<gene>
    <name evidence="12" type="ORF">B7R22_01350</name>
</gene>
<dbReference type="GO" id="GO:0046983">
    <property type="term" value="F:protein dimerization activity"/>
    <property type="evidence" value="ECO:0007669"/>
    <property type="project" value="InterPro"/>
</dbReference>
<dbReference type="EMBL" id="NBXB01000006">
    <property type="protein sequence ID" value="RFA16978.1"/>
    <property type="molecule type" value="Genomic_DNA"/>
</dbReference>
<dbReference type="GO" id="GO:0016020">
    <property type="term" value="C:membrane"/>
    <property type="evidence" value="ECO:0007669"/>
    <property type="project" value="InterPro"/>
</dbReference>
<dbReference type="GO" id="GO:0005524">
    <property type="term" value="F:ATP binding"/>
    <property type="evidence" value="ECO:0007669"/>
    <property type="project" value="UniProtKB-KW"/>
</dbReference>
<dbReference type="SUPFAM" id="SSF55874">
    <property type="entry name" value="ATPase domain of HSP90 chaperone/DNA topoisomerase II/histidine kinase"/>
    <property type="match status" value="1"/>
</dbReference>
<keyword evidence="9" id="KW-0812">Transmembrane</keyword>
<reference evidence="12 13" key="1">
    <citation type="submission" date="2017-04" db="EMBL/GenBank/DDBJ databases">
        <title>Comparative genome analysis of Subtercola boreus.</title>
        <authorList>
            <person name="Cho Y.-J."/>
            <person name="Cho A."/>
            <person name="Kim O.-S."/>
            <person name="Lee J.-I."/>
        </authorList>
    </citation>
    <scope>NUCLEOTIDE SEQUENCE [LARGE SCALE GENOMIC DNA]</scope>
    <source>
        <strain evidence="12 13">P27479</strain>
    </source>
</reference>
<keyword evidence="9" id="KW-1133">Transmembrane helix</keyword>
<keyword evidence="6" id="KW-0418">Kinase</keyword>
<dbReference type="GO" id="GO:0000155">
    <property type="term" value="F:phosphorelay sensor kinase activity"/>
    <property type="evidence" value="ECO:0007669"/>
    <property type="project" value="InterPro"/>
</dbReference>
<evidence type="ECO:0000256" key="2">
    <source>
        <dbReference type="ARBA" id="ARBA00012438"/>
    </source>
</evidence>
<evidence type="ECO:0000259" key="11">
    <source>
        <dbReference type="Pfam" id="PF23539"/>
    </source>
</evidence>
<dbReference type="PANTHER" id="PTHR24421:SF10">
    <property type="entry name" value="NITRATE_NITRITE SENSOR PROTEIN NARQ"/>
    <property type="match status" value="1"/>
</dbReference>
<dbReference type="CDD" id="cd16917">
    <property type="entry name" value="HATPase_UhpB-NarQ-NarX-like"/>
    <property type="match status" value="1"/>
</dbReference>
<feature type="transmembrane region" description="Helical" evidence="9">
    <location>
        <begin position="130"/>
        <end position="152"/>
    </location>
</feature>
<dbReference type="Pfam" id="PF07730">
    <property type="entry name" value="HisKA_3"/>
    <property type="match status" value="1"/>
</dbReference>
<feature type="transmembrane region" description="Helical" evidence="9">
    <location>
        <begin position="98"/>
        <end position="118"/>
    </location>
</feature>
<evidence type="ECO:0000256" key="8">
    <source>
        <dbReference type="ARBA" id="ARBA00023012"/>
    </source>
</evidence>
<comment type="caution">
    <text evidence="12">The sequence shown here is derived from an EMBL/GenBank/DDBJ whole genome shotgun (WGS) entry which is preliminary data.</text>
</comment>
<keyword evidence="5" id="KW-0547">Nucleotide-binding</keyword>
<protein>
    <recommendedName>
        <fullName evidence="2">histidine kinase</fullName>
        <ecNumber evidence="2">2.7.13.3</ecNumber>
    </recommendedName>
</protein>
<evidence type="ECO:0000256" key="9">
    <source>
        <dbReference type="SAM" id="Phobius"/>
    </source>
</evidence>
<feature type="domain" description="DUF7134" evidence="11">
    <location>
        <begin position="23"/>
        <end position="138"/>
    </location>
</feature>
<dbReference type="InterPro" id="IPR055558">
    <property type="entry name" value="DUF7134"/>
</dbReference>
<evidence type="ECO:0000313" key="12">
    <source>
        <dbReference type="EMBL" id="RFA16978.1"/>
    </source>
</evidence>
<feature type="transmembrane region" description="Helical" evidence="9">
    <location>
        <begin position="29"/>
        <end position="46"/>
    </location>
</feature>
<evidence type="ECO:0000256" key="4">
    <source>
        <dbReference type="ARBA" id="ARBA00022679"/>
    </source>
</evidence>
<keyword evidence="4" id="KW-0808">Transferase</keyword>
<evidence type="ECO:0000256" key="6">
    <source>
        <dbReference type="ARBA" id="ARBA00022777"/>
    </source>
</evidence>
<dbReference type="InterPro" id="IPR050482">
    <property type="entry name" value="Sensor_HK_TwoCompSys"/>
</dbReference>
<evidence type="ECO:0000256" key="1">
    <source>
        <dbReference type="ARBA" id="ARBA00000085"/>
    </source>
</evidence>
<sequence>MRNPPRGRPAPPRAAYGVLMIRALTSRQLGTDIGVAALLVVVALAYTAQSGYVGFADAGVALGMGVALALRRFSPPLALILAWLVAVLQMLLRQDPGLADLAILPVLYSSAAYGPSVLRWLGFASTFVGAALATLYTVTIPALLTYATPSVIYQGLRAGLNGELATVAESTLIVFTGAVAVFILSWVLGVLTRAFSRSEASRTAQQAAENDRLLAEQAVIVEQERNRIARDMHDIVAHSLAVVIAQADGARYLHASSGIHHDQIANPRDGHNLVDESLSTIASTARGALADFRVLLGELRHNEPSGPQPGLGELDDLARQFGSTGLTVELRTSGVSAPLGSPRELAVYRIVQEALTNALRHADRAKPVVVALDWGREELWVTVTSTNPLAGVGVGADSALATPSTGAAPEPAAGPGHGIPGMIERATLAGGVLAAAPRGTLFVVSAQLPIPAATTGLQPTPSRAVTA</sequence>
<organism evidence="12 13">
    <name type="scientific">Subtercola boreus</name>
    <dbReference type="NCBI Taxonomy" id="120213"/>
    <lineage>
        <taxon>Bacteria</taxon>
        <taxon>Bacillati</taxon>
        <taxon>Actinomycetota</taxon>
        <taxon>Actinomycetes</taxon>
        <taxon>Micrococcales</taxon>
        <taxon>Microbacteriaceae</taxon>
        <taxon>Subtercola</taxon>
    </lineage>
</organism>
<feature type="transmembrane region" description="Helical" evidence="9">
    <location>
        <begin position="172"/>
        <end position="192"/>
    </location>
</feature>
<keyword evidence="3" id="KW-0597">Phosphoprotein</keyword>
<dbReference type="Pfam" id="PF23539">
    <property type="entry name" value="DUF7134"/>
    <property type="match status" value="1"/>
</dbReference>
<comment type="catalytic activity">
    <reaction evidence="1">
        <text>ATP + protein L-histidine = ADP + protein N-phospho-L-histidine.</text>
        <dbReference type="EC" id="2.7.13.3"/>
    </reaction>
</comment>
<dbReference type="InterPro" id="IPR036890">
    <property type="entry name" value="HATPase_C_sf"/>
</dbReference>
<dbReference type="Gene3D" id="3.30.565.10">
    <property type="entry name" value="Histidine kinase-like ATPase, C-terminal domain"/>
    <property type="match status" value="1"/>
</dbReference>
<feature type="domain" description="Signal transduction histidine kinase subgroup 3 dimerisation and phosphoacceptor" evidence="10">
    <location>
        <begin position="224"/>
        <end position="302"/>
    </location>
</feature>
<accession>A0A3E0W6A6</accession>
<evidence type="ECO:0000256" key="7">
    <source>
        <dbReference type="ARBA" id="ARBA00022840"/>
    </source>
</evidence>
<proteinExistence type="predicted"/>
<dbReference type="InterPro" id="IPR011712">
    <property type="entry name" value="Sig_transdc_His_kin_sub3_dim/P"/>
</dbReference>